<proteinExistence type="predicted"/>
<reference evidence="1 2" key="1">
    <citation type="submission" date="2016-10" db="EMBL/GenBank/DDBJ databases">
        <authorList>
            <person name="de Groot N.N."/>
        </authorList>
    </citation>
    <scope>NUCLEOTIDE SEQUENCE [LARGE SCALE GENOMIC DNA]</scope>
    <source>
        <strain evidence="1 2">CGMCC 4.6858</strain>
    </source>
</reference>
<dbReference type="AlphaFoldDB" id="A0A1G6LS75"/>
<accession>A0A1G6LS75</accession>
<evidence type="ECO:0000313" key="2">
    <source>
        <dbReference type="Proteomes" id="UP000199034"/>
    </source>
</evidence>
<dbReference type="OrthoDB" id="2355173at2"/>
<dbReference type="STRING" id="1045774.SAMN05421872_102345"/>
<organism evidence="1 2">
    <name type="scientific">Nocardioides lianchengensis</name>
    <dbReference type="NCBI Taxonomy" id="1045774"/>
    <lineage>
        <taxon>Bacteria</taxon>
        <taxon>Bacillati</taxon>
        <taxon>Actinomycetota</taxon>
        <taxon>Actinomycetes</taxon>
        <taxon>Propionibacteriales</taxon>
        <taxon>Nocardioidaceae</taxon>
        <taxon>Nocardioides</taxon>
    </lineage>
</organism>
<dbReference type="RefSeq" id="WP_090851741.1">
    <property type="nucleotide sequence ID" value="NZ_FMZM01000002.1"/>
</dbReference>
<keyword evidence="2" id="KW-1185">Reference proteome</keyword>
<dbReference type="EMBL" id="FMZM01000002">
    <property type="protein sequence ID" value="SDC46148.1"/>
    <property type="molecule type" value="Genomic_DNA"/>
</dbReference>
<gene>
    <name evidence="1" type="ORF">SAMN05421872_102345</name>
</gene>
<name>A0A1G6LS75_9ACTN</name>
<evidence type="ECO:0000313" key="1">
    <source>
        <dbReference type="EMBL" id="SDC46148.1"/>
    </source>
</evidence>
<sequence>MSTATVRGADDLCVAVENLLREKLPVLVEVLGLEDRYKPVKEWQQLPTIEALASARFPAVAITSPGLTGPPTYSRASDAWTATWRIAVGIYDRGRDHDDTQARVRDWCSFIRTVCLVNRSLGGVATGVTWVGEEYRLVPQKDKARTFAGGAVALDVTASGLFDLGADVLPTVLSTHPSLSVRTHQE</sequence>
<dbReference type="Proteomes" id="UP000199034">
    <property type="component" value="Unassembled WGS sequence"/>
</dbReference>
<protein>
    <submittedName>
        <fullName evidence="1">Uncharacterized protein</fullName>
    </submittedName>
</protein>